<dbReference type="InterPro" id="IPR016035">
    <property type="entry name" value="Acyl_Trfase/lysoPLipase"/>
</dbReference>
<evidence type="ECO:0000256" key="3">
    <source>
        <dbReference type="ARBA" id="ARBA00048462"/>
    </source>
</evidence>
<dbReference type="Proteomes" id="UP000568839">
    <property type="component" value="Unassembled WGS sequence"/>
</dbReference>
<dbReference type="AlphaFoldDB" id="A0A841PSL1"/>
<reference evidence="7 8" key="1">
    <citation type="submission" date="2020-08" db="EMBL/GenBank/DDBJ databases">
        <title>Genomic Encyclopedia of Type Strains, Phase IV (KMG-IV): sequencing the most valuable type-strain genomes for metagenomic binning, comparative biology and taxonomic classification.</title>
        <authorList>
            <person name="Goeker M."/>
        </authorList>
    </citation>
    <scope>NUCLEOTIDE SEQUENCE [LARGE SCALE GENOMIC DNA]</scope>
    <source>
        <strain evidence="7 8">DSM 21769</strain>
    </source>
</reference>
<evidence type="ECO:0000256" key="1">
    <source>
        <dbReference type="ARBA" id="ARBA00022679"/>
    </source>
</evidence>
<feature type="domain" description="Malonyl-CoA:ACP transacylase (MAT)" evidence="6">
    <location>
        <begin position="5"/>
        <end position="305"/>
    </location>
</feature>
<dbReference type="EC" id="2.3.1.39" evidence="4"/>
<protein>
    <recommendedName>
        <fullName evidence="4">Malonyl CoA-acyl carrier protein transacylase</fullName>
        <ecNumber evidence="4">2.3.1.39</ecNumber>
    </recommendedName>
</protein>
<dbReference type="GO" id="GO:0004314">
    <property type="term" value="F:[acyl-carrier-protein] S-malonyltransferase activity"/>
    <property type="evidence" value="ECO:0007669"/>
    <property type="project" value="UniProtKB-EC"/>
</dbReference>
<dbReference type="PANTHER" id="PTHR42681">
    <property type="entry name" value="MALONYL-COA-ACYL CARRIER PROTEIN TRANSACYLASE, MITOCHONDRIAL"/>
    <property type="match status" value="1"/>
</dbReference>
<dbReference type="GO" id="GO:0006633">
    <property type="term" value="P:fatty acid biosynthetic process"/>
    <property type="evidence" value="ECO:0007669"/>
    <property type="project" value="TreeGrafter"/>
</dbReference>
<sequence length="305" mass="33932">MVVFLFPGQGSQFPDMFYTLPNHPKVEETIERANICVGENPYDWSKHSALQSSRNVQLSLLTIGVGCAQALLSEGISPQFVAGHSVGTFSAAVTANVLSFEDALQVVKYRGEKMEEAYPYGYGMGVIQGLDNYTVDHLLQDARKEGHTVYIANENSETQIVISGCSKSIEHAFSIASEKGAKKMQWLDVKVPSHSPLFSELAEKIDQKLQTINLSAPKIPYVSNRSARLLRDSEKIREDLAFNIEAPVRWHSGMTMLYERGARQFLQLPPGRIYAELASQVFEDVRALSLTNNLDSIAKFLRRSG</sequence>
<evidence type="ECO:0000256" key="5">
    <source>
        <dbReference type="PIRSR" id="PIRSR000446-1"/>
    </source>
</evidence>
<comment type="catalytic activity">
    <reaction evidence="3 4">
        <text>holo-[ACP] + malonyl-CoA = malonyl-[ACP] + CoA</text>
        <dbReference type="Rhea" id="RHEA:41792"/>
        <dbReference type="Rhea" id="RHEA-COMP:9623"/>
        <dbReference type="Rhea" id="RHEA-COMP:9685"/>
        <dbReference type="ChEBI" id="CHEBI:57287"/>
        <dbReference type="ChEBI" id="CHEBI:57384"/>
        <dbReference type="ChEBI" id="CHEBI:64479"/>
        <dbReference type="ChEBI" id="CHEBI:78449"/>
        <dbReference type="EC" id="2.3.1.39"/>
    </reaction>
</comment>
<feature type="active site" evidence="5">
    <location>
        <position position="85"/>
    </location>
</feature>
<evidence type="ECO:0000256" key="4">
    <source>
        <dbReference type="PIRNR" id="PIRNR000446"/>
    </source>
</evidence>
<dbReference type="InterPro" id="IPR016036">
    <property type="entry name" value="Malonyl_transacylase_ACP-bd"/>
</dbReference>
<feature type="active site" evidence="5">
    <location>
        <position position="194"/>
    </location>
</feature>
<keyword evidence="1 4" id="KW-0808">Transferase</keyword>
<organism evidence="7 8">
    <name type="scientific">Geomicrobium halophilum</name>
    <dbReference type="NCBI Taxonomy" id="549000"/>
    <lineage>
        <taxon>Bacteria</taxon>
        <taxon>Bacillati</taxon>
        <taxon>Bacillota</taxon>
        <taxon>Bacilli</taxon>
        <taxon>Bacillales</taxon>
        <taxon>Geomicrobium</taxon>
    </lineage>
</organism>
<dbReference type="PANTHER" id="PTHR42681:SF1">
    <property type="entry name" value="MALONYL-COA-ACYL CARRIER PROTEIN TRANSACYLASE, MITOCHONDRIAL"/>
    <property type="match status" value="1"/>
</dbReference>
<evidence type="ECO:0000313" key="7">
    <source>
        <dbReference type="EMBL" id="MBB6450774.1"/>
    </source>
</evidence>
<comment type="caution">
    <text evidence="7">The sequence shown here is derived from an EMBL/GenBank/DDBJ whole genome shotgun (WGS) entry which is preliminary data.</text>
</comment>
<dbReference type="EMBL" id="JACHHJ010000004">
    <property type="protein sequence ID" value="MBB6450774.1"/>
    <property type="molecule type" value="Genomic_DNA"/>
</dbReference>
<dbReference type="RefSeq" id="WP_184404838.1">
    <property type="nucleotide sequence ID" value="NZ_JACHHJ010000004.1"/>
</dbReference>
<proteinExistence type="inferred from homology"/>
<dbReference type="InterPro" id="IPR050858">
    <property type="entry name" value="Mal-CoA-ACP_Trans/PKS_FabD"/>
</dbReference>
<keyword evidence="8" id="KW-1185">Reference proteome</keyword>
<gene>
    <name evidence="7" type="ORF">HNR44_002764</name>
</gene>
<dbReference type="Pfam" id="PF00698">
    <property type="entry name" value="Acyl_transf_1"/>
    <property type="match status" value="1"/>
</dbReference>
<dbReference type="Gene3D" id="3.40.366.10">
    <property type="entry name" value="Malonyl-Coenzyme A Acyl Carrier Protein, domain 2"/>
    <property type="match status" value="1"/>
</dbReference>
<dbReference type="InterPro" id="IPR001227">
    <property type="entry name" value="Ac_transferase_dom_sf"/>
</dbReference>
<dbReference type="InterPro" id="IPR014043">
    <property type="entry name" value="Acyl_transferase_dom"/>
</dbReference>
<evidence type="ECO:0000313" key="8">
    <source>
        <dbReference type="Proteomes" id="UP000568839"/>
    </source>
</evidence>
<comment type="similarity">
    <text evidence="4">Belongs to the fabD family.</text>
</comment>
<dbReference type="SUPFAM" id="SSF52151">
    <property type="entry name" value="FabD/lysophospholipase-like"/>
    <property type="match status" value="1"/>
</dbReference>
<dbReference type="SMART" id="SM00827">
    <property type="entry name" value="PKS_AT"/>
    <property type="match status" value="1"/>
</dbReference>
<dbReference type="Gene3D" id="3.30.70.250">
    <property type="entry name" value="Malonyl-CoA ACP transacylase, ACP-binding"/>
    <property type="match status" value="1"/>
</dbReference>
<name>A0A841PSL1_9BACL</name>
<accession>A0A841PSL1</accession>
<dbReference type="InterPro" id="IPR024925">
    <property type="entry name" value="Malonyl_CoA-ACP_transAc"/>
</dbReference>
<dbReference type="PIRSF" id="PIRSF000446">
    <property type="entry name" value="Mct"/>
    <property type="match status" value="1"/>
</dbReference>
<dbReference type="GO" id="GO:0005829">
    <property type="term" value="C:cytosol"/>
    <property type="evidence" value="ECO:0007669"/>
    <property type="project" value="TreeGrafter"/>
</dbReference>
<evidence type="ECO:0000256" key="2">
    <source>
        <dbReference type="ARBA" id="ARBA00023315"/>
    </source>
</evidence>
<dbReference type="SUPFAM" id="SSF55048">
    <property type="entry name" value="Probable ACP-binding domain of malonyl-CoA ACP transacylase"/>
    <property type="match status" value="1"/>
</dbReference>
<evidence type="ECO:0000259" key="6">
    <source>
        <dbReference type="SMART" id="SM00827"/>
    </source>
</evidence>
<keyword evidence="2 4" id="KW-0012">Acyltransferase</keyword>